<dbReference type="AlphaFoldDB" id="A0A183A0Q3"/>
<evidence type="ECO:0000313" key="4">
    <source>
        <dbReference type="Proteomes" id="UP000272942"/>
    </source>
</evidence>
<feature type="region of interest" description="Disordered" evidence="1">
    <location>
        <begin position="42"/>
        <end position="63"/>
    </location>
</feature>
<gene>
    <name evidence="3" type="ORF">ECPE_LOCUS538</name>
</gene>
<keyword evidence="2" id="KW-0472">Membrane</keyword>
<dbReference type="GO" id="GO:0016020">
    <property type="term" value="C:membrane"/>
    <property type="evidence" value="ECO:0007669"/>
    <property type="project" value="InterPro"/>
</dbReference>
<keyword evidence="2" id="KW-0812">Transmembrane</keyword>
<reference evidence="3 4" key="2">
    <citation type="submission" date="2018-11" db="EMBL/GenBank/DDBJ databases">
        <authorList>
            <consortium name="Pathogen Informatics"/>
        </authorList>
    </citation>
    <scope>NUCLEOTIDE SEQUENCE [LARGE SCALE GENOMIC DNA]</scope>
    <source>
        <strain evidence="3 4">Egypt</strain>
    </source>
</reference>
<organism evidence="5">
    <name type="scientific">Echinostoma caproni</name>
    <dbReference type="NCBI Taxonomy" id="27848"/>
    <lineage>
        <taxon>Eukaryota</taxon>
        <taxon>Metazoa</taxon>
        <taxon>Spiralia</taxon>
        <taxon>Lophotrochozoa</taxon>
        <taxon>Platyhelminthes</taxon>
        <taxon>Trematoda</taxon>
        <taxon>Digenea</taxon>
        <taxon>Plagiorchiida</taxon>
        <taxon>Echinostomata</taxon>
        <taxon>Echinostomatoidea</taxon>
        <taxon>Echinostomatidae</taxon>
        <taxon>Echinostoma</taxon>
    </lineage>
</organism>
<keyword evidence="2" id="KW-1133">Transmembrane helix</keyword>
<evidence type="ECO:0000313" key="3">
    <source>
        <dbReference type="EMBL" id="VDP23854.1"/>
    </source>
</evidence>
<dbReference type="OrthoDB" id="5975154at2759"/>
<feature type="transmembrane region" description="Helical" evidence="2">
    <location>
        <begin position="137"/>
        <end position="155"/>
    </location>
</feature>
<proteinExistence type="predicted"/>
<dbReference type="InterPro" id="IPR036719">
    <property type="entry name" value="Neuro-gated_channel_TM_sf"/>
</dbReference>
<dbReference type="Proteomes" id="UP000272942">
    <property type="component" value="Unassembled WGS sequence"/>
</dbReference>
<dbReference type="WBParaSite" id="ECPE_0000053801-mRNA-1">
    <property type="protein sequence ID" value="ECPE_0000053801-mRNA-1"/>
    <property type="gene ID" value="ECPE_0000053801"/>
</dbReference>
<protein>
    <submittedName>
        <fullName evidence="5">Neur_chan_memb domain-containing protein</fullName>
    </submittedName>
</protein>
<reference evidence="5" key="1">
    <citation type="submission" date="2016-06" db="UniProtKB">
        <authorList>
            <consortium name="WormBaseParasite"/>
        </authorList>
    </citation>
    <scope>IDENTIFICATION</scope>
</reference>
<evidence type="ECO:0000313" key="5">
    <source>
        <dbReference type="WBParaSite" id="ECPE_0000053801-mRNA-1"/>
    </source>
</evidence>
<evidence type="ECO:0000256" key="2">
    <source>
        <dbReference type="SAM" id="Phobius"/>
    </source>
</evidence>
<accession>A0A183A0Q3</accession>
<keyword evidence="4" id="KW-1185">Reference proteome</keyword>
<dbReference type="EMBL" id="UZAN01001852">
    <property type="protein sequence ID" value="VDP23854.1"/>
    <property type="molecule type" value="Genomic_DNA"/>
</dbReference>
<sequence length="192" mass="22073">MISDPALSARYPPWQWTPETLKRFTSQVAERLKVSGEWSQRSTPEMLLDDPSGKKRRRSQKLGLGSGNDLGALDGCNGMGGYLLNSLKTKQTTIQIHTSLNDLRQALKNLMTKVTKKDALAKTAREWRLVVMTVDRIFFWFSLITIIASGFFFLYPRGQKHSVQEVLAMHEAQYERRNIEVAKQCLMRRQHM</sequence>
<evidence type="ECO:0000256" key="1">
    <source>
        <dbReference type="SAM" id="MobiDB-lite"/>
    </source>
</evidence>
<dbReference type="SUPFAM" id="SSF90112">
    <property type="entry name" value="Neurotransmitter-gated ion-channel transmembrane pore"/>
    <property type="match status" value="1"/>
</dbReference>
<dbReference type="GO" id="GO:0006811">
    <property type="term" value="P:monoatomic ion transport"/>
    <property type="evidence" value="ECO:0007669"/>
    <property type="project" value="InterPro"/>
</dbReference>
<name>A0A183A0Q3_9TREM</name>